<gene>
    <name evidence="2" type="ORF">KC685_00940</name>
</gene>
<dbReference type="AlphaFoldDB" id="A0A955I8L8"/>
<sequence length="110" mass="12953">MQSINPLYRFFYIIEGIVLFIITVSIFLSSTRYWATEAFNLIYDSQFGEILIDLGDTLNLPFTNFADKYINFQSPFFDYFLSVLLYSTVVMIIHTLLRLIFRIGKHNDLT</sequence>
<reference evidence="2" key="1">
    <citation type="submission" date="2020-04" db="EMBL/GenBank/DDBJ databases">
        <authorList>
            <person name="Zhang T."/>
        </authorList>
    </citation>
    <scope>NUCLEOTIDE SEQUENCE</scope>
    <source>
        <strain evidence="2">HKST-UBA17</strain>
    </source>
</reference>
<proteinExistence type="predicted"/>
<accession>A0A955I8L8</accession>
<comment type="caution">
    <text evidence="2">The sequence shown here is derived from an EMBL/GenBank/DDBJ whole genome shotgun (WGS) entry which is preliminary data.</text>
</comment>
<protein>
    <submittedName>
        <fullName evidence="2">Uncharacterized protein</fullName>
    </submittedName>
</protein>
<organism evidence="2 3">
    <name type="scientific">Candidatus Dojkabacteria bacterium</name>
    <dbReference type="NCBI Taxonomy" id="2099670"/>
    <lineage>
        <taxon>Bacteria</taxon>
        <taxon>Candidatus Dojkabacteria</taxon>
    </lineage>
</organism>
<name>A0A955I8L8_9BACT</name>
<reference evidence="2" key="2">
    <citation type="journal article" date="2021" name="Microbiome">
        <title>Successional dynamics and alternative stable states in a saline activated sludge microbial community over 9 years.</title>
        <authorList>
            <person name="Wang Y."/>
            <person name="Ye J."/>
            <person name="Ju F."/>
            <person name="Liu L."/>
            <person name="Boyd J.A."/>
            <person name="Deng Y."/>
            <person name="Parks D.H."/>
            <person name="Jiang X."/>
            <person name="Yin X."/>
            <person name="Woodcroft B.J."/>
            <person name="Tyson G.W."/>
            <person name="Hugenholtz P."/>
            <person name="Polz M.F."/>
            <person name="Zhang T."/>
        </authorList>
    </citation>
    <scope>NUCLEOTIDE SEQUENCE</scope>
    <source>
        <strain evidence="2">HKST-UBA17</strain>
    </source>
</reference>
<keyword evidence="1" id="KW-0472">Membrane</keyword>
<evidence type="ECO:0000313" key="3">
    <source>
        <dbReference type="Proteomes" id="UP000741282"/>
    </source>
</evidence>
<evidence type="ECO:0000256" key="1">
    <source>
        <dbReference type="SAM" id="Phobius"/>
    </source>
</evidence>
<dbReference type="Proteomes" id="UP000741282">
    <property type="component" value="Unassembled WGS sequence"/>
</dbReference>
<evidence type="ECO:0000313" key="2">
    <source>
        <dbReference type="EMBL" id="MCA9376468.1"/>
    </source>
</evidence>
<dbReference type="EMBL" id="JAGQLN010000003">
    <property type="protein sequence ID" value="MCA9376468.1"/>
    <property type="molecule type" value="Genomic_DNA"/>
</dbReference>
<keyword evidence="1" id="KW-0812">Transmembrane</keyword>
<keyword evidence="1" id="KW-1133">Transmembrane helix</keyword>
<feature type="transmembrane region" description="Helical" evidence="1">
    <location>
        <begin position="7"/>
        <end position="28"/>
    </location>
</feature>
<feature type="transmembrane region" description="Helical" evidence="1">
    <location>
        <begin position="79"/>
        <end position="101"/>
    </location>
</feature>